<dbReference type="InterPro" id="IPR050249">
    <property type="entry name" value="Pseudomonas-type_ThrB"/>
</dbReference>
<evidence type="ECO:0000313" key="3">
    <source>
        <dbReference type="EMBL" id="GGH81246.1"/>
    </source>
</evidence>
<keyword evidence="4" id="KW-1185">Reference proteome</keyword>
<name>A0A8J2ZVL3_9BACL</name>
<evidence type="ECO:0000313" key="4">
    <source>
        <dbReference type="Proteomes" id="UP000656813"/>
    </source>
</evidence>
<dbReference type="AlphaFoldDB" id="A0A8J2ZVL3"/>
<dbReference type="Proteomes" id="UP000656813">
    <property type="component" value="Unassembled WGS sequence"/>
</dbReference>
<dbReference type="GO" id="GO:0019202">
    <property type="term" value="F:amino acid kinase activity"/>
    <property type="evidence" value="ECO:0007669"/>
    <property type="project" value="TreeGrafter"/>
</dbReference>
<comment type="similarity">
    <text evidence="1">Belongs to the pseudomonas-type ThrB family.</text>
</comment>
<dbReference type="Gene3D" id="3.90.1200.10">
    <property type="match status" value="1"/>
</dbReference>
<gene>
    <name evidence="3" type="ORF">GCM10007096_18860</name>
</gene>
<dbReference type="PANTHER" id="PTHR21064">
    <property type="entry name" value="AMINOGLYCOSIDE PHOSPHOTRANSFERASE DOMAIN-CONTAINING PROTEIN-RELATED"/>
    <property type="match status" value="1"/>
</dbReference>
<evidence type="ECO:0000256" key="1">
    <source>
        <dbReference type="ARBA" id="ARBA00038240"/>
    </source>
</evidence>
<dbReference type="PANTHER" id="PTHR21064:SF6">
    <property type="entry name" value="AMINOGLYCOSIDE PHOSPHOTRANSFERASE DOMAIN-CONTAINING PROTEIN"/>
    <property type="match status" value="1"/>
</dbReference>
<dbReference type="Pfam" id="PF01636">
    <property type="entry name" value="APH"/>
    <property type="match status" value="1"/>
</dbReference>
<dbReference type="GO" id="GO:0004672">
    <property type="term" value="F:protein kinase activity"/>
    <property type="evidence" value="ECO:0007669"/>
    <property type="project" value="InterPro"/>
</dbReference>
<dbReference type="InterPro" id="IPR000719">
    <property type="entry name" value="Prot_kinase_dom"/>
</dbReference>
<dbReference type="Gene3D" id="3.30.200.20">
    <property type="entry name" value="Phosphorylase Kinase, domain 1"/>
    <property type="match status" value="1"/>
</dbReference>
<proteinExistence type="inferred from homology"/>
<dbReference type="GO" id="GO:0005524">
    <property type="term" value="F:ATP binding"/>
    <property type="evidence" value="ECO:0007669"/>
    <property type="project" value="InterPro"/>
</dbReference>
<dbReference type="EMBL" id="BMFV01000012">
    <property type="protein sequence ID" value="GGH81246.1"/>
    <property type="molecule type" value="Genomic_DNA"/>
</dbReference>
<accession>A0A8J2ZVL3</accession>
<organism evidence="3 4">
    <name type="scientific">Pullulanibacillus pueri</name>
    <dbReference type="NCBI Taxonomy" id="1437324"/>
    <lineage>
        <taxon>Bacteria</taxon>
        <taxon>Bacillati</taxon>
        <taxon>Bacillota</taxon>
        <taxon>Bacilli</taxon>
        <taxon>Bacillales</taxon>
        <taxon>Sporolactobacillaceae</taxon>
        <taxon>Pullulanibacillus</taxon>
    </lineage>
</organism>
<protein>
    <recommendedName>
        <fullName evidence="2">Protein kinase domain-containing protein</fullName>
    </recommendedName>
</protein>
<feature type="domain" description="Protein kinase" evidence="2">
    <location>
        <begin position="25"/>
        <end position="313"/>
    </location>
</feature>
<dbReference type="InterPro" id="IPR002575">
    <property type="entry name" value="Aminoglycoside_PTrfase"/>
</dbReference>
<dbReference type="InterPro" id="IPR011009">
    <property type="entry name" value="Kinase-like_dom_sf"/>
</dbReference>
<comment type="caution">
    <text evidence="3">The sequence shown here is derived from an EMBL/GenBank/DDBJ whole genome shotgun (WGS) entry which is preliminary data.</text>
</comment>
<dbReference type="SUPFAM" id="SSF56112">
    <property type="entry name" value="Protein kinase-like (PK-like)"/>
    <property type="match status" value="1"/>
</dbReference>
<reference evidence="3" key="2">
    <citation type="submission" date="2020-09" db="EMBL/GenBank/DDBJ databases">
        <authorList>
            <person name="Sun Q."/>
            <person name="Zhou Y."/>
        </authorList>
    </citation>
    <scope>NUCLEOTIDE SEQUENCE</scope>
    <source>
        <strain evidence="3">CGMCC 1.12777</strain>
    </source>
</reference>
<dbReference type="RefSeq" id="WP_229745503.1">
    <property type="nucleotide sequence ID" value="NZ_BMFV01000012.1"/>
</dbReference>
<reference evidence="3" key="1">
    <citation type="journal article" date="2014" name="Int. J. Syst. Evol. Microbiol.">
        <title>Complete genome sequence of Corynebacterium casei LMG S-19264T (=DSM 44701T), isolated from a smear-ripened cheese.</title>
        <authorList>
            <consortium name="US DOE Joint Genome Institute (JGI-PGF)"/>
            <person name="Walter F."/>
            <person name="Albersmeier A."/>
            <person name="Kalinowski J."/>
            <person name="Ruckert C."/>
        </authorList>
    </citation>
    <scope>NUCLEOTIDE SEQUENCE</scope>
    <source>
        <strain evidence="3">CGMCC 1.12777</strain>
    </source>
</reference>
<evidence type="ECO:0000259" key="2">
    <source>
        <dbReference type="PROSITE" id="PS50011"/>
    </source>
</evidence>
<dbReference type="PROSITE" id="PS50011">
    <property type="entry name" value="PROTEIN_KINASE_DOM"/>
    <property type="match status" value="1"/>
</dbReference>
<sequence length="313" mass="36701">MEVMTNEKIKQDILECFQRLFRVTIRETEAINRGWLNLKWKVTTDSGQFLIKQYNKGRFKLYSNEELLIAFVQQNRLNAEGIACPRLMPYGEEFLLESDNGERYLVMEFCEGDVVPPGQLTSNQMYQLGKTTGKMHQLLNDGRLEAKAYPEFKPPSPKERLMYWRNTLDEVNDEGKTHLLSIVESQLRTTEYITFNDFNLHEWGWAHRDLWVDNLLFNGNNLQAIIDFDRMKFDYPQLDVARAVISGALDQGALNLSAAHAFIEGYREEKQVTQDYLTRHCAYCGTWRVHGGSILKWIRRAVRHFDFQKKWLG</sequence>